<evidence type="ECO:0000259" key="5">
    <source>
        <dbReference type="PROSITE" id="PS50893"/>
    </source>
</evidence>
<dbReference type="InterPro" id="IPR027417">
    <property type="entry name" value="P-loop_NTPase"/>
</dbReference>
<dbReference type="PANTHER" id="PTHR43335">
    <property type="entry name" value="ABC TRANSPORTER, ATP-BINDING PROTEIN"/>
    <property type="match status" value="1"/>
</dbReference>
<name>A0A1M7JIG6_RUMFL</name>
<dbReference type="SMART" id="SM00382">
    <property type="entry name" value="AAA"/>
    <property type="match status" value="1"/>
</dbReference>
<dbReference type="Pfam" id="PF00005">
    <property type="entry name" value="ABC_tran"/>
    <property type="match status" value="1"/>
</dbReference>
<dbReference type="SUPFAM" id="SSF52540">
    <property type="entry name" value="P-loop containing nucleoside triphosphate hydrolases"/>
    <property type="match status" value="1"/>
</dbReference>
<accession>A0A1M7JIG6</accession>
<dbReference type="OrthoDB" id="9809205at2"/>
<keyword evidence="3" id="KW-0547">Nucleotide-binding</keyword>
<comment type="similarity">
    <text evidence="1">Belongs to the ABC transporter superfamily.</text>
</comment>
<proteinExistence type="inferred from homology"/>
<evidence type="ECO:0000256" key="2">
    <source>
        <dbReference type="ARBA" id="ARBA00022448"/>
    </source>
</evidence>
<dbReference type="InterPro" id="IPR003439">
    <property type="entry name" value="ABC_transporter-like_ATP-bd"/>
</dbReference>
<gene>
    <name evidence="6" type="ORF">SAMN04487860_10622</name>
</gene>
<dbReference type="AlphaFoldDB" id="A0A1M7JIG6"/>
<sequence length="303" mass="33276">MEYILQTQQLCKKYGKFNALTNLTINVPKGAIYGMVGRNGAGKTTLIRIITGLNNPTSGEYTLFGVKNSDKKLLEAKRKMGAVVETPSLHPEMSARDNLIQQTKAMGISNDNVDNLLKLVGLANTGKKKAKDFSLGMRQRLGIAFSLVGDPEFLVLDEPINGLDPQGIIEVRETIIRLNQEKGITILISSHILDELARLATHYGFVERGQVIKEMSAEELERASRRYVHINVNDTAALADVLKGMGAEFNIISANEADIYTPVQVTPLVLALNEKNCFVNTITENHESLESYFMGLVGGAQNV</sequence>
<dbReference type="GO" id="GO:0005524">
    <property type="term" value="F:ATP binding"/>
    <property type="evidence" value="ECO:0007669"/>
    <property type="project" value="UniProtKB-KW"/>
</dbReference>
<organism evidence="6 7">
    <name type="scientific">Ruminococcus flavefaciens</name>
    <dbReference type="NCBI Taxonomy" id="1265"/>
    <lineage>
        <taxon>Bacteria</taxon>
        <taxon>Bacillati</taxon>
        <taxon>Bacillota</taxon>
        <taxon>Clostridia</taxon>
        <taxon>Eubacteriales</taxon>
        <taxon>Oscillospiraceae</taxon>
        <taxon>Ruminococcus</taxon>
    </lineage>
</organism>
<evidence type="ECO:0000313" key="6">
    <source>
        <dbReference type="EMBL" id="SHM52755.1"/>
    </source>
</evidence>
<dbReference type="GO" id="GO:0016887">
    <property type="term" value="F:ATP hydrolysis activity"/>
    <property type="evidence" value="ECO:0007669"/>
    <property type="project" value="InterPro"/>
</dbReference>
<keyword evidence="4 6" id="KW-0067">ATP-binding</keyword>
<dbReference type="PANTHER" id="PTHR43335:SF8">
    <property type="entry name" value="ABC TRANSPORTER, ATP-BINDING PROTEIN"/>
    <property type="match status" value="1"/>
</dbReference>
<keyword evidence="2" id="KW-0813">Transport</keyword>
<reference evidence="6 7" key="1">
    <citation type="submission" date="2016-11" db="EMBL/GenBank/DDBJ databases">
        <authorList>
            <person name="Jaros S."/>
            <person name="Januszkiewicz K."/>
            <person name="Wedrychowicz H."/>
        </authorList>
    </citation>
    <scope>NUCLEOTIDE SEQUENCE [LARGE SCALE GENOMIC DNA]</scope>
    <source>
        <strain evidence="6 7">Y1</strain>
    </source>
</reference>
<evidence type="ECO:0000256" key="1">
    <source>
        <dbReference type="ARBA" id="ARBA00005417"/>
    </source>
</evidence>
<dbReference type="InterPro" id="IPR003593">
    <property type="entry name" value="AAA+_ATPase"/>
</dbReference>
<dbReference type="Proteomes" id="UP000184394">
    <property type="component" value="Unassembled WGS sequence"/>
</dbReference>
<feature type="domain" description="ABC transporter" evidence="5">
    <location>
        <begin position="5"/>
        <end position="233"/>
    </location>
</feature>
<evidence type="ECO:0000256" key="3">
    <source>
        <dbReference type="ARBA" id="ARBA00022741"/>
    </source>
</evidence>
<dbReference type="RefSeq" id="WP_072950397.1">
    <property type="nucleotide sequence ID" value="NZ_FRCT01000006.1"/>
</dbReference>
<evidence type="ECO:0000256" key="4">
    <source>
        <dbReference type="ARBA" id="ARBA00022840"/>
    </source>
</evidence>
<dbReference type="Gene3D" id="3.40.50.300">
    <property type="entry name" value="P-loop containing nucleotide triphosphate hydrolases"/>
    <property type="match status" value="1"/>
</dbReference>
<evidence type="ECO:0000313" key="7">
    <source>
        <dbReference type="Proteomes" id="UP000184394"/>
    </source>
</evidence>
<protein>
    <submittedName>
        <fullName evidence="6">ABC-2 type transport system ATP-binding protein</fullName>
    </submittedName>
</protein>
<dbReference type="EMBL" id="FRCT01000006">
    <property type="protein sequence ID" value="SHM52755.1"/>
    <property type="molecule type" value="Genomic_DNA"/>
</dbReference>
<dbReference type="PROSITE" id="PS50893">
    <property type="entry name" value="ABC_TRANSPORTER_2"/>
    <property type="match status" value="1"/>
</dbReference>